<keyword evidence="2" id="KW-1185">Reference proteome</keyword>
<comment type="caution">
    <text evidence="1">The sequence shown here is derived from an EMBL/GenBank/DDBJ whole genome shotgun (WGS) entry which is preliminary data.</text>
</comment>
<evidence type="ECO:0000313" key="2">
    <source>
        <dbReference type="Proteomes" id="UP001447188"/>
    </source>
</evidence>
<name>A0ABR3GVC7_9PEZI</name>
<gene>
    <name evidence="1" type="ORF">Q9L58_001239</name>
</gene>
<sequence>MLILASIIADLTSFQIIGSTDALALVSTGNDGDEKVPEDKDEARVVEFMKLQSERREQGDLSARRNAVYQVAERLAAKLS</sequence>
<reference evidence="1 2" key="1">
    <citation type="submission" date="2024-02" db="EMBL/GenBank/DDBJ databases">
        <title>Discinaceae phylogenomics.</title>
        <authorList>
            <person name="Dirks A.C."/>
            <person name="James T.Y."/>
        </authorList>
    </citation>
    <scope>NUCLEOTIDE SEQUENCE [LARGE SCALE GENOMIC DNA]</scope>
    <source>
        <strain evidence="1 2">ACD0624</strain>
    </source>
</reference>
<dbReference type="Proteomes" id="UP001447188">
    <property type="component" value="Unassembled WGS sequence"/>
</dbReference>
<accession>A0ABR3GVC7</accession>
<evidence type="ECO:0000313" key="1">
    <source>
        <dbReference type="EMBL" id="KAL0639672.1"/>
    </source>
</evidence>
<organism evidence="1 2">
    <name type="scientific">Discina gigas</name>
    <dbReference type="NCBI Taxonomy" id="1032678"/>
    <lineage>
        <taxon>Eukaryota</taxon>
        <taxon>Fungi</taxon>
        <taxon>Dikarya</taxon>
        <taxon>Ascomycota</taxon>
        <taxon>Pezizomycotina</taxon>
        <taxon>Pezizomycetes</taxon>
        <taxon>Pezizales</taxon>
        <taxon>Discinaceae</taxon>
        <taxon>Discina</taxon>
    </lineage>
</organism>
<protein>
    <submittedName>
        <fullName evidence="1">Uncharacterized protein</fullName>
    </submittedName>
</protein>
<dbReference type="EMBL" id="JBBBZM010000009">
    <property type="protein sequence ID" value="KAL0639672.1"/>
    <property type="molecule type" value="Genomic_DNA"/>
</dbReference>
<proteinExistence type="predicted"/>